<gene>
    <name evidence="2" type="primary">LOC105266530</name>
</gene>
<dbReference type="AlphaFoldDB" id="A0A9R1TZ12"/>
<organism evidence="1 2">
    <name type="scientific">Fopius arisanus</name>
    <dbReference type="NCBI Taxonomy" id="64838"/>
    <lineage>
        <taxon>Eukaryota</taxon>
        <taxon>Metazoa</taxon>
        <taxon>Ecdysozoa</taxon>
        <taxon>Arthropoda</taxon>
        <taxon>Hexapoda</taxon>
        <taxon>Insecta</taxon>
        <taxon>Pterygota</taxon>
        <taxon>Neoptera</taxon>
        <taxon>Endopterygota</taxon>
        <taxon>Hymenoptera</taxon>
        <taxon>Apocrita</taxon>
        <taxon>Ichneumonoidea</taxon>
        <taxon>Braconidae</taxon>
        <taxon>Opiinae</taxon>
        <taxon>Fopius</taxon>
    </lineage>
</organism>
<protein>
    <submittedName>
        <fullName evidence="2">Uncharacterized protein</fullName>
    </submittedName>
</protein>
<name>A0A9R1TZ12_9HYME</name>
<reference evidence="2" key="1">
    <citation type="submission" date="2025-08" db="UniProtKB">
        <authorList>
            <consortium name="RefSeq"/>
        </authorList>
    </citation>
    <scope>IDENTIFICATION</scope>
    <source>
        <strain evidence="2">USDA-PBARC FA_bdor</strain>
        <tissue evidence="2">Whole organism</tissue>
    </source>
</reference>
<dbReference type="KEGG" id="fas:105266530"/>
<keyword evidence="1" id="KW-1185">Reference proteome</keyword>
<proteinExistence type="predicted"/>
<accession>A0A9R1TZ12</accession>
<dbReference type="RefSeq" id="XP_011303071.1">
    <property type="nucleotide sequence ID" value="XM_011304769.1"/>
</dbReference>
<evidence type="ECO:0000313" key="2">
    <source>
        <dbReference type="RefSeq" id="XP_011303071.1"/>
    </source>
</evidence>
<dbReference type="GeneID" id="105266530"/>
<evidence type="ECO:0000313" key="1">
    <source>
        <dbReference type="Proteomes" id="UP000694866"/>
    </source>
</evidence>
<dbReference type="Proteomes" id="UP000694866">
    <property type="component" value="Unplaced"/>
</dbReference>
<dbReference type="OrthoDB" id="10428329at2759"/>
<sequence>MYCLYTGSCKARRFVIYREMKYFAVIIAILALLPQDEATSIDDFNTTVSALSEIKLSLELYKKNIPEEESLRLAAVMNAAQQTGIDVLIAAIDNWEDKQCKEILLKKAKVIMKMINEVLTKCFEENEPRWVTYAYQINQLITVGKDVEAKADFLKDYCSNSTDGLETCLNENVLFLMRMVAAYQKLAGEVRIKVQADVGMGFMLTGACLQRVTEDIFTEIRNRIDDNEVVECLTATGAPQLIESASLMKRSSFF</sequence>